<protein>
    <submittedName>
        <fullName evidence="1">Uncharacterized protein</fullName>
    </submittedName>
</protein>
<sequence length="198" mass="20497">MVVLDPFRRDGTLLPGWTVHNGPQSPPADCRFDTGSPAARSGGTHACGSTAAGAVACWAPRADGHLVCAADAWDRRLFRIPAANLRPVTHAPARPVPLGLELVDGTRWSLRTGGAWGGRADGLTGAYGCVSSCAALHGGSGPGTTTWVLLAPSGASAVDMDAPTWTVRRGLVGNPDVRYPAPTPVPVRRAWFIASTLS</sequence>
<dbReference type="Proteomes" id="UP000319514">
    <property type="component" value="Unassembled WGS sequence"/>
</dbReference>
<evidence type="ECO:0000313" key="1">
    <source>
        <dbReference type="EMBL" id="TQL61291.1"/>
    </source>
</evidence>
<keyword evidence="2" id="KW-1185">Reference proteome</keyword>
<proteinExistence type="predicted"/>
<organism evidence="1 2">
    <name type="scientific">Oryzihumus leptocrescens</name>
    <dbReference type="NCBI Taxonomy" id="297536"/>
    <lineage>
        <taxon>Bacteria</taxon>
        <taxon>Bacillati</taxon>
        <taxon>Actinomycetota</taxon>
        <taxon>Actinomycetes</taxon>
        <taxon>Micrococcales</taxon>
        <taxon>Intrasporangiaceae</taxon>
        <taxon>Oryzihumus</taxon>
    </lineage>
</organism>
<comment type="caution">
    <text evidence="1">The sequence shown here is derived from an EMBL/GenBank/DDBJ whole genome shotgun (WGS) entry which is preliminary data.</text>
</comment>
<accession>A0A542ZLU5</accession>
<reference evidence="1 2" key="1">
    <citation type="submission" date="2019-06" db="EMBL/GenBank/DDBJ databases">
        <title>Sequencing the genomes of 1000 actinobacteria strains.</title>
        <authorList>
            <person name="Klenk H.-P."/>
        </authorList>
    </citation>
    <scope>NUCLEOTIDE SEQUENCE [LARGE SCALE GENOMIC DNA]</scope>
    <source>
        <strain evidence="1 2">DSM 18082</strain>
    </source>
</reference>
<dbReference type="EMBL" id="VFOQ01000001">
    <property type="protein sequence ID" value="TQL61291.1"/>
    <property type="molecule type" value="Genomic_DNA"/>
</dbReference>
<gene>
    <name evidence="1" type="ORF">FB474_2699</name>
</gene>
<dbReference type="AlphaFoldDB" id="A0A542ZLU5"/>
<evidence type="ECO:0000313" key="2">
    <source>
        <dbReference type="Proteomes" id="UP000319514"/>
    </source>
</evidence>
<name>A0A542ZLU5_9MICO</name>